<keyword evidence="3" id="KW-0732">Signal</keyword>
<protein>
    <recommendedName>
        <fullName evidence="6">Outer membrane protein beta-barrel domain-containing protein</fullName>
    </recommendedName>
</protein>
<dbReference type="RefSeq" id="WP_090702554.1">
    <property type="nucleotide sequence ID" value="NZ_FOSP01000039.1"/>
</dbReference>
<dbReference type="Proteomes" id="UP000199533">
    <property type="component" value="Unassembled WGS sequence"/>
</dbReference>
<dbReference type="OrthoDB" id="5760633at2"/>
<feature type="signal peptide" evidence="3">
    <location>
        <begin position="1"/>
        <end position="32"/>
    </location>
</feature>
<reference evidence="5" key="1">
    <citation type="submission" date="2016-10" db="EMBL/GenBank/DDBJ databases">
        <authorList>
            <person name="Varghese N."/>
            <person name="Submissions S."/>
        </authorList>
    </citation>
    <scope>NUCLEOTIDE SEQUENCE [LARGE SCALE GENOMIC DNA]</scope>
    <source>
        <strain evidence="5">Nm69</strain>
    </source>
</reference>
<keyword evidence="5" id="KW-1185">Reference proteome</keyword>
<name>A0A1I4FPN4_9PROT</name>
<feature type="chain" id="PRO_5011676268" description="Outer membrane protein beta-barrel domain-containing protein" evidence="3">
    <location>
        <begin position="33"/>
        <end position="303"/>
    </location>
</feature>
<evidence type="ECO:0008006" key="6">
    <source>
        <dbReference type="Google" id="ProtNLM"/>
    </source>
</evidence>
<sequence length="303" mass="33137">MKKNFNKKYLSAIIVASTFLLVTVTVAPHALAHDAAAQRIKQLEQSLQAIQAELEKIKSETAQSAHKVKIIEQTTSQTAQKVNTIEQTNAVLEERLAPDLSQVAQKDRMLFFRGGFTHMMNHRNGVTIQNQVLPIGAQDRADRNGWYIGAGLDWNLTDDVWGIIPNTSIFAELMFEYKEFGHNIKGNGAVGNVPSMLAGGELNPINVTVTQFTLAASPKIKFFKGSKLRPWIIPAGLAIHVISPPSESITVLEPGVQFGAGLDYNLWKNFYIGIDGRYQLTAGKVDGVNLNGMTAGGYLGIGF</sequence>
<organism evidence="4 5">
    <name type="scientific">Nitrosomonas aestuarii</name>
    <dbReference type="NCBI Taxonomy" id="52441"/>
    <lineage>
        <taxon>Bacteria</taxon>
        <taxon>Pseudomonadati</taxon>
        <taxon>Pseudomonadota</taxon>
        <taxon>Betaproteobacteria</taxon>
        <taxon>Nitrosomonadales</taxon>
        <taxon>Nitrosomonadaceae</taxon>
        <taxon>Nitrosomonas</taxon>
    </lineage>
</organism>
<dbReference type="InterPro" id="IPR011250">
    <property type="entry name" value="OMP/PagP_B-barrel"/>
</dbReference>
<gene>
    <name evidence="4" type="ORF">SAMN05216302_103923</name>
</gene>
<dbReference type="GO" id="GO:0009279">
    <property type="term" value="C:cell outer membrane"/>
    <property type="evidence" value="ECO:0007669"/>
    <property type="project" value="UniProtKB-SubCell"/>
</dbReference>
<evidence type="ECO:0000313" key="5">
    <source>
        <dbReference type="Proteomes" id="UP000199533"/>
    </source>
</evidence>
<comment type="subcellular location">
    <subcellularLocation>
        <location evidence="1">Cell outer membrane</location>
    </subcellularLocation>
</comment>
<evidence type="ECO:0000256" key="3">
    <source>
        <dbReference type="SAM" id="SignalP"/>
    </source>
</evidence>
<evidence type="ECO:0000256" key="1">
    <source>
        <dbReference type="ARBA" id="ARBA00004442"/>
    </source>
</evidence>
<evidence type="ECO:0000313" key="4">
    <source>
        <dbReference type="EMBL" id="SFL18786.1"/>
    </source>
</evidence>
<dbReference type="STRING" id="52441.SAMN05216302_103923"/>
<dbReference type="EMBL" id="FOSP01000039">
    <property type="protein sequence ID" value="SFL18786.1"/>
    <property type="molecule type" value="Genomic_DNA"/>
</dbReference>
<feature type="coiled-coil region" evidence="2">
    <location>
        <begin position="33"/>
        <end position="60"/>
    </location>
</feature>
<accession>A0A1I4FPN4</accession>
<proteinExistence type="predicted"/>
<keyword evidence="2" id="KW-0175">Coiled coil</keyword>
<evidence type="ECO:0000256" key="2">
    <source>
        <dbReference type="SAM" id="Coils"/>
    </source>
</evidence>
<dbReference type="Gene3D" id="2.40.160.20">
    <property type="match status" value="1"/>
</dbReference>
<dbReference type="AlphaFoldDB" id="A0A1I4FPN4"/>
<dbReference type="SUPFAM" id="SSF56925">
    <property type="entry name" value="OMPA-like"/>
    <property type="match status" value="1"/>
</dbReference>